<keyword evidence="1" id="KW-1133">Transmembrane helix</keyword>
<keyword evidence="4" id="KW-1185">Reference proteome</keyword>
<organism evidence="3 4">
    <name type="scientific">Halorubrum xinjiangense</name>
    <dbReference type="NCBI Taxonomy" id="261291"/>
    <lineage>
        <taxon>Archaea</taxon>
        <taxon>Methanobacteriati</taxon>
        <taxon>Methanobacteriota</taxon>
        <taxon>Stenosarchaea group</taxon>
        <taxon>Halobacteria</taxon>
        <taxon>Halobacteriales</taxon>
        <taxon>Haloferacaceae</taxon>
        <taxon>Halorubrum</taxon>
    </lineage>
</organism>
<accession>A0A1G7P4U0</accession>
<evidence type="ECO:0000313" key="3">
    <source>
        <dbReference type="EMBL" id="SDF81318.1"/>
    </source>
</evidence>
<feature type="domain" description="DUF1648" evidence="2">
    <location>
        <begin position="18"/>
        <end position="64"/>
    </location>
</feature>
<feature type="transmembrane region" description="Helical" evidence="1">
    <location>
        <begin position="193"/>
        <end position="214"/>
    </location>
</feature>
<feature type="transmembrane region" description="Helical" evidence="1">
    <location>
        <begin position="56"/>
        <end position="75"/>
    </location>
</feature>
<feature type="transmembrane region" description="Helical" evidence="1">
    <location>
        <begin position="95"/>
        <end position="117"/>
    </location>
</feature>
<proteinExistence type="predicted"/>
<evidence type="ECO:0000313" key="4">
    <source>
        <dbReference type="Proteomes" id="UP000324020"/>
    </source>
</evidence>
<dbReference type="PANTHER" id="PTHR37810">
    <property type="entry name" value="IMMUNITY PROTEIN SDPI"/>
    <property type="match status" value="1"/>
</dbReference>
<evidence type="ECO:0000256" key="1">
    <source>
        <dbReference type="SAM" id="Phobius"/>
    </source>
</evidence>
<dbReference type="PANTHER" id="PTHR37810:SF5">
    <property type="entry name" value="IMMUNITY PROTEIN SDPI"/>
    <property type="match status" value="1"/>
</dbReference>
<dbReference type="OrthoDB" id="102247at2157"/>
<reference evidence="3 4" key="1">
    <citation type="submission" date="2016-10" db="EMBL/GenBank/DDBJ databases">
        <authorList>
            <person name="Varghese N."/>
            <person name="Submissions S."/>
        </authorList>
    </citation>
    <scope>NUCLEOTIDE SEQUENCE [LARGE SCALE GENOMIC DNA]</scope>
    <source>
        <strain evidence="3 4">CGMCC 1.3527</strain>
    </source>
</reference>
<keyword evidence="1" id="KW-0812">Transmembrane</keyword>
<dbReference type="RefSeq" id="WP_149799056.1">
    <property type="nucleotide sequence ID" value="NZ_FNBO01000009.1"/>
</dbReference>
<dbReference type="EMBL" id="FNBO01000009">
    <property type="protein sequence ID" value="SDF81318.1"/>
    <property type="molecule type" value="Genomic_DNA"/>
</dbReference>
<name>A0A1G7P4U0_9EURY</name>
<feature type="transmembrane region" description="Helical" evidence="1">
    <location>
        <begin position="169"/>
        <end position="187"/>
    </location>
</feature>
<dbReference type="GO" id="GO:0009636">
    <property type="term" value="P:response to toxic substance"/>
    <property type="evidence" value="ECO:0007669"/>
    <property type="project" value="TreeGrafter"/>
</dbReference>
<dbReference type="Proteomes" id="UP000324020">
    <property type="component" value="Unassembled WGS sequence"/>
</dbReference>
<gene>
    <name evidence="3" type="ORF">SAMN04488067_10934</name>
</gene>
<dbReference type="AlphaFoldDB" id="A0A1G7P4U0"/>
<dbReference type="InterPro" id="IPR026272">
    <property type="entry name" value="SdpI"/>
</dbReference>
<evidence type="ECO:0000259" key="2">
    <source>
        <dbReference type="Pfam" id="PF07853"/>
    </source>
</evidence>
<dbReference type="Pfam" id="PF07853">
    <property type="entry name" value="DUF1648"/>
    <property type="match status" value="1"/>
</dbReference>
<dbReference type="InterPro" id="IPR025962">
    <property type="entry name" value="SdpI/YhfL"/>
</dbReference>
<dbReference type="InterPro" id="IPR012867">
    <property type="entry name" value="DUF1648"/>
</dbReference>
<sequence>MPSQSRLSTRLRFGVAALLVAVGAAASLAVAPDLPEQMVTRWNAAGEPTGTLSRTAGMWFVPGVAAGLIGLFALLPRIDPLRENVAAFRVHYDRFVVVLTAFLVAVHLAVLAVNLGYAVDVTTVAVAGGAALFYYLGTLLPHVEPNWFVGIRTPWTLSDETVWERTHALGARLFKLSAALAVAGLFAGEYAAYFLVGPALATAAITVAYSYVLYARGAGEGDDSERADGDRTTQTAK</sequence>
<keyword evidence="1" id="KW-0472">Membrane</keyword>
<dbReference type="PIRSF" id="PIRSF038959">
    <property type="entry name" value="SdpI"/>
    <property type="match status" value="1"/>
</dbReference>
<protein>
    <submittedName>
        <fullName evidence="3">Uncharacterized membrane protein</fullName>
    </submittedName>
</protein>
<dbReference type="Pfam" id="PF13630">
    <property type="entry name" value="SdpI"/>
    <property type="match status" value="1"/>
</dbReference>
<feature type="transmembrane region" description="Helical" evidence="1">
    <location>
        <begin position="123"/>
        <end position="143"/>
    </location>
</feature>